<gene>
    <name evidence="1" type="ORF">ZMTM_05550</name>
</gene>
<protein>
    <submittedName>
        <fullName evidence="1">Uncharacterized protein</fullName>
    </submittedName>
</protein>
<dbReference type="EMBL" id="AP024110">
    <property type="protein sequence ID" value="BCM24296.1"/>
    <property type="molecule type" value="Genomic_DNA"/>
</dbReference>
<organism evidence="1 2">
    <name type="scientific">Methyloradius palustris</name>
    <dbReference type="NCBI Taxonomy" id="2778876"/>
    <lineage>
        <taxon>Bacteria</taxon>
        <taxon>Pseudomonadati</taxon>
        <taxon>Pseudomonadota</taxon>
        <taxon>Betaproteobacteria</taxon>
        <taxon>Nitrosomonadales</taxon>
        <taxon>Methylophilaceae</taxon>
        <taxon>Methyloradius</taxon>
    </lineage>
</organism>
<keyword evidence="2" id="KW-1185">Reference proteome</keyword>
<sequence>MAYVYSYKLYDEVTDDFETQPFKATLEEIQRQVGLPIMRTKEFIPDYAVIDGRYHLLAA</sequence>
<name>A0A8D5JQA2_9PROT</name>
<proteinExistence type="predicted"/>
<dbReference type="RefSeq" id="WP_221764843.1">
    <property type="nucleotide sequence ID" value="NZ_AP024110.1"/>
</dbReference>
<dbReference type="KEGG" id="mpau:ZMTM_05550"/>
<evidence type="ECO:0000313" key="2">
    <source>
        <dbReference type="Proteomes" id="UP000826722"/>
    </source>
</evidence>
<evidence type="ECO:0000313" key="1">
    <source>
        <dbReference type="EMBL" id="BCM24296.1"/>
    </source>
</evidence>
<dbReference type="AlphaFoldDB" id="A0A8D5JQA2"/>
<dbReference type="Proteomes" id="UP000826722">
    <property type="component" value="Chromosome"/>
</dbReference>
<accession>A0A8D5JQA2</accession>
<reference evidence="1" key="1">
    <citation type="journal article" date="2021" name="Arch. Microbiol.">
        <title>Methyloradius palustris gen. nov., sp. nov., a methanol-oxidizing bacterium isolated from snow.</title>
        <authorList>
            <person name="Miyadera T."/>
            <person name="Kojima H."/>
            <person name="Fukui M."/>
        </authorList>
    </citation>
    <scope>NUCLEOTIDE SEQUENCE</scope>
    <source>
        <strain evidence="1">Zm11</strain>
    </source>
</reference>